<feature type="transmembrane region" description="Helical" evidence="1">
    <location>
        <begin position="422"/>
        <end position="441"/>
    </location>
</feature>
<dbReference type="CDD" id="cd01948">
    <property type="entry name" value="EAL"/>
    <property type="match status" value="1"/>
</dbReference>
<dbReference type="SMART" id="SM00267">
    <property type="entry name" value="GGDEF"/>
    <property type="match status" value="1"/>
</dbReference>
<dbReference type="Gene3D" id="6.10.340.10">
    <property type="match status" value="1"/>
</dbReference>
<evidence type="ECO:0000259" key="6">
    <source>
        <dbReference type="PROSITE" id="PS50887"/>
    </source>
</evidence>
<keyword evidence="1" id="KW-0812">Transmembrane</keyword>
<name>A0ABZ0JY39_9GAMM</name>
<dbReference type="PANTHER" id="PTHR44757">
    <property type="entry name" value="DIGUANYLATE CYCLASE DGCP"/>
    <property type="match status" value="1"/>
</dbReference>
<dbReference type="InterPro" id="IPR000160">
    <property type="entry name" value="GGDEF_dom"/>
</dbReference>
<dbReference type="InterPro" id="IPR035919">
    <property type="entry name" value="EAL_sf"/>
</dbReference>
<dbReference type="Gene3D" id="3.30.70.270">
    <property type="match status" value="1"/>
</dbReference>
<dbReference type="Gene3D" id="3.30.450.20">
    <property type="entry name" value="PAS domain"/>
    <property type="match status" value="1"/>
</dbReference>
<sequence length="1068" mass="120893">MLSRFSLKRKLLLFAALPMLILAMFTVQHSITLYKHYQKTSTNALTTQVVSGIENVIFELQKERGLSAGFLSSNGKKFSAELQQQWRKTDAVIIKLISNAQLNQIIEATRNDHQLFDVQQERLEQTSIERQRLAMARKRILAYDNSQFFNYYSQLNRKLISFISRLHFESDNPYQATVLDDLVNVLEIQELAGQERALINQLLAAPTVDLKSFDSISSITKQLGDIINTATPVMTKENRAKFSAFWLSPEQQEINTLRDKLQQQIDLIEQAYLISQQMGSDPLSNHANDNSIIKDIQNTVNFEHHYFERKIALANIKNGQVLNPEQHQLIATIEHTIDSYYQYVQHTKSSDQPSPLASQLADNNVQMHQALQQLQNQPPQISSAYWWSAATANLALSHNISIELIEKIALQSEVERQQILSYVYISILAGVLFFCVVYFLGQYITNSLLDSITTIVDDVEKMAKDPNLQLQIKVKGNDELAQISTALNLMLNERLIARQSLLQASAVFEHSSEGIMVTDANNRIELVNPAFSRITGYTIDEVKGQKPSILSSNNHGPEFYIDLWQSLKHTNNWEGEIWNKRKDGSIYPEYLSITAVKDEQDNICQHIGLFLDVSNRKQHEQDLWYKTNFDSLTKLPKRHLFSSQLQQAIDSASQHQAQVAVFIIDLDRFKFINELHGHAIGNEIIKQSAARIEAALKPEDLVARLDGDEFAIASPLHHADHTAKVLAQKLTEVLTQPISIDTLESSISASIGVAFYPEDGQDIETLLRNAETAMYQAKHDGRAHFQYFAPEMNVEMLARVQLEHRLRKAVIKSEFYLDYQPIIDMQTGAVSSVEALIRWRDPELGIVSPELFIPIAEETGLIEPLGEWILNQALADLAQWHAQGHLLNLAINVSGRQCIHPTGSDFYQLLRSALTRHNIAPNYLHIEITESMLIDDTPHCLKALKAIRELGIDIYLDDFGTGYSALSYLSQFPISVIKIDKSFIDNATSNQSDAKLVKAIIMMGQSLELPLVAEGIETEAQWQFLQALGCHYAQGYLMSKPLSNHNLIAFLNNETAINRIVNRKALSA</sequence>
<dbReference type="SUPFAM" id="SSF141868">
    <property type="entry name" value="EAL domain-like"/>
    <property type="match status" value="1"/>
</dbReference>
<dbReference type="Pfam" id="PF13426">
    <property type="entry name" value="PAS_9"/>
    <property type="match status" value="1"/>
</dbReference>
<dbReference type="InterPro" id="IPR000700">
    <property type="entry name" value="PAS-assoc_C"/>
</dbReference>
<dbReference type="InterPro" id="IPR043128">
    <property type="entry name" value="Rev_trsase/Diguanyl_cyclase"/>
</dbReference>
<dbReference type="SUPFAM" id="SSF55073">
    <property type="entry name" value="Nucleotide cyclase"/>
    <property type="match status" value="1"/>
</dbReference>
<evidence type="ECO:0000313" key="8">
    <source>
        <dbReference type="Proteomes" id="UP001529491"/>
    </source>
</evidence>
<proteinExistence type="predicted"/>
<accession>A0ABZ0JY39</accession>
<organism evidence="7 8">
    <name type="scientific">Shewanella youngdeokensis</name>
    <dbReference type="NCBI Taxonomy" id="2999068"/>
    <lineage>
        <taxon>Bacteria</taxon>
        <taxon>Pseudomonadati</taxon>
        <taxon>Pseudomonadota</taxon>
        <taxon>Gammaproteobacteria</taxon>
        <taxon>Alteromonadales</taxon>
        <taxon>Shewanellaceae</taxon>
        <taxon>Shewanella</taxon>
    </lineage>
</organism>
<dbReference type="InterPro" id="IPR001633">
    <property type="entry name" value="EAL_dom"/>
</dbReference>
<dbReference type="PROSITE" id="PS50113">
    <property type="entry name" value="PAC"/>
    <property type="match status" value="1"/>
</dbReference>
<dbReference type="SUPFAM" id="SSF55785">
    <property type="entry name" value="PYP-like sensor domain (PAS domain)"/>
    <property type="match status" value="1"/>
</dbReference>
<evidence type="ECO:0000313" key="7">
    <source>
        <dbReference type="EMBL" id="WOT05192.1"/>
    </source>
</evidence>
<dbReference type="SMART" id="SM00091">
    <property type="entry name" value="PAS"/>
    <property type="match status" value="1"/>
</dbReference>
<dbReference type="Pfam" id="PF08376">
    <property type="entry name" value="NIT"/>
    <property type="match status" value="1"/>
</dbReference>
<dbReference type="InterPro" id="IPR029787">
    <property type="entry name" value="Nucleotide_cyclase"/>
</dbReference>
<evidence type="ECO:0000259" key="2">
    <source>
        <dbReference type="PROSITE" id="PS50112"/>
    </source>
</evidence>
<keyword evidence="8" id="KW-1185">Reference proteome</keyword>
<evidence type="ECO:0000259" key="3">
    <source>
        <dbReference type="PROSITE" id="PS50113"/>
    </source>
</evidence>
<evidence type="ECO:0000259" key="4">
    <source>
        <dbReference type="PROSITE" id="PS50883"/>
    </source>
</evidence>
<dbReference type="NCBIfam" id="TIGR00229">
    <property type="entry name" value="sensory_box"/>
    <property type="match status" value="1"/>
</dbReference>
<feature type="domain" description="GGDEF" evidence="6">
    <location>
        <begin position="657"/>
        <end position="790"/>
    </location>
</feature>
<feature type="domain" description="PAS" evidence="2">
    <location>
        <begin position="500"/>
        <end position="545"/>
    </location>
</feature>
<dbReference type="Proteomes" id="UP001529491">
    <property type="component" value="Chromosome"/>
</dbReference>
<dbReference type="Pfam" id="PF00563">
    <property type="entry name" value="EAL"/>
    <property type="match status" value="1"/>
</dbReference>
<dbReference type="InterPro" id="IPR052155">
    <property type="entry name" value="Biofilm_reg_signaling"/>
</dbReference>
<dbReference type="PROSITE" id="PS50112">
    <property type="entry name" value="PAS"/>
    <property type="match status" value="1"/>
</dbReference>
<dbReference type="PROSITE" id="PS50883">
    <property type="entry name" value="EAL"/>
    <property type="match status" value="1"/>
</dbReference>
<reference evidence="7 8" key="1">
    <citation type="submission" date="2023-10" db="EMBL/GenBank/DDBJ databases">
        <title>Complete genome sequence of Shewanella sp. DAU334.</title>
        <authorList>
            <person name="Lee Y.-S."/>
            <person name="Jeong H.-R."/>
            <person name="Hwang E.-J."/>
            <person name="Choi Y.-L."/>
            <person name="Kim G.-D."/>
        </authorList>
    </citation>
    <scope>NUCLEOTIDE SEQUENCE [LARGE SCALE GENOMIC DNA]</scope>
    <source>
        <strain evidence="7 8">DAU334</strain>
    </source>
</reference>
<dbReference type="NCBIfam" id="TIGR00254">
    <property type="entry name" value="GGDEF"/>
    <property type="match status" value="1"/>
</dbReference>
<feature type="domain" description="HAMP" evidence="5">
    <location>
        <begin position="446"/>
        <end position="500"/>
    </location>
</feature>
<protein>
    <submittedName>
        <fullName evidence="7">EAL domain-containing protein</fullName>
    </submittedName>
</protein>
<dbReference type="CDD" id="cd00130">
    <property type="entry name" value="PAS"/>
    <property type="match status" value="1"/>
</dbReference>
<dbReference type="InterPro" id="IPR013587">
    <property type="entry name" value="Nitrate/nitrite_sensing"/>
</dbReference>
<keyword evidence="1" id="KW-0472">Membrane</keyword>
<feature type="domain" description="EAL" evidence="4">
    <location>
        <begin position="799"/>
        <end position="1055"/>
    </location>
</feature>
<dbReference type="InterPro" id="IPR035965">
    <property type="entry name" value="PAS-like_dom_sf"/>
</dbReference>
<feature type="domain" description="PAC" evidence="3">
    <location>
        <begin position="571"/>
        <end position="625"/>
    </location>
</feature>
<dbReference type="PROSITE" id="PS50887">
    <property type="entry name" value="GGDEF"/>
    <property type="match status" value="1"/>
</dbReference>
<dbReference type="InterPro" id="IPR000014">
    <property type="entry name" value="PAS"/>
</dbReference>
<dbReference type="InterPro" id="IPR003660">
    <property type="entry name" value="HAMP_dom"/>
</dbReference>
<dbReference type="PROSITE" id="PS50885">
    <property type="entry name" value="HAMP"/>
    <property type="match status" value="1"/>
</dbReference>
<dbReference type="Gene3D" id="3.20.20.450">
    <property type="entry name" value="EAL domain"/>
    <property type="match status" value="1"/>
</dbReference>
<dbReference type="PANTHER" id="PTHR44757:SF2">
    <property type="entry name" value="BIOFILM ARCHITECTURE MAINTENANCE PROTEIN MBAA"/>
    <property type="match status" value="1"/>
</dbReference>
<dbReference type="EMBL" id="CP136522">
    <property type="protein sequence ID" value="WOT05192.1"/>
    <property type="molecule type" value="Genomic_DNA"/>
</dbReference>
<evidence type="ECO:0000259" key="5">
    <source>
        <dbReference type="PROSITE" id="PS50885"/>
    </source>
</evidence>
<dbReference type="Pfam" id="PF00990">
    <property type="entry name" value="GGDEF"/>
    <property type="match status" value="1"/>
</dbReference>
<gene>
    <name evidence="7" type="ORF">RGE70_18245</name>
</gene>
<dbReference type="SMART" id="SM00052">
    <property type="entry name" value="EAL"/>
    <property type="match status" value="1"/>
</dbReference>
<keyword evidence="1" id="KW-1133">Transmembrane helix</keyword>
<dbReference type="RefSeq" id="WP_310472816.1">
    <property type="nucleotide sequence ID" value="NZ_CP136522.1"/>
</dbReference>
<dbReference type="CDD" id="cd01949">
    <property type="entry name" value="GGDEF"/>
    <property type="match status" value="1"/>
</dbReference>
<evidence type="ECO:0000256" key="1">
    <source>
        <dbReference type="SAM" id="Phobius"/>
    </source>
</evidence>